<keyword evidence="4" id="KW-1185">Reference proteome</keyword>
<reference evidence="3 4" key="1">
    <citation type="submission" date="2016-11" db="EMBL/GenBank/DDBJ databases">
        <authorList>
            <person name="Jaros S."/>
            <person name="Januszkiewicz K."/>
            <person name="Wedrychowicz H."/>
        </authorList>
    </citation>
    <scope>NUCLEOTIDE SEQUENCE [LARGE SCALE GENOMIC DNA]</scope>
    <source>
        <strain evidence="3 4">CGMCC 1.12213</strain>
    </source>
</reference>
<evidence type="ECO:0000256" key="1">
    <source>
        <dbReference type="ARBA" id="ARBA00023157"/>
    </source>
</evidence>
<dbReference type="CDD" id="cd02947">
    <property type="entry name" value="TRX_family"/>
    <property type="match status" value="1"/>
</dbReference>
<evidence type="ECO:0000259" key="2">
    <source>
        <dbReference type="PROSITE" id="PS51352"/>
    </source>
</evidence>
<gene>
    <name evidence="3" type="ORF">SAMN05216261_0946</name>
</gene>
<dbReference type="SUPFAM" id="SSF52833">
    <property type="entry name" value="Thioredoxin-like"/>
    <property type="match status" value="1"/>
</dbReference>
<dbReference type="InterPro" id="IPR013766">
    <property type="entry name" value="Thioredoxin_domain"/>
</dbReference>
<evidence type="ECO:0000313" key="4">
    <source>
        <dbReference type="Proteomes" id="UP000184396"/>
    </source>
</evidence>
<name>A0A1M6BXH5_9FLAO</name>
<protein>
    <submittedName>
        <fullName evidence="3">Thioredoxin</fullName>
    </submittedName>
</protein>
<dbReference type="Pfam" id="PF00085">
    <property type="entry name" value="Thioredoxin"/>
    <property type="match status" value="1"/>
</dbReference>
<evidence type="ECO:0000313" key="3">
    <source>
        <dbReference type="EMBL" id="SHI53188.1"/>
    </source>
</evidence>
<dbReference type="STRING" id="1178825.SAMN05216261_0946"/>
<dbReference type="eggNOG" id="COG0526">
    <property type="taxonomic scope" value="Bacteria"/>
</dbReference>
<keyword evidence="1" id="KW-1015">Disulfide bond</keyword>
<organism evidence="3 4">
    <name type="scientific">Algibacter luteus</name>
    <dbReference type="NCBI Taxonomy" id="1178825"/>
    <lineage>
        <taxon>Bacteria</taxon>
        <taxon>Pseudomonadati</taxon>
        <taxon>Bacteroidota</taxon>
        <taxon>Flavobacteriia</taxon>
        <taxon>Flavobacteriales</taxon>
        <taxon>Flavobacteriaceae</taxon>
        <taxon>Algibacter</taxon>
    </lineage>
</organism>
<sequence>MMLKELNEDNLQSLVAENETVVVQYSATWCGNCRIMKPKVKKLASELEYVTFVIADAEKFPESRKLATVDNLPTFATFKNGAFVNQVQTNKFDVLKDLVNEVTSN</sequence>
<dbReference type="Gene3D" id="3.40.30.10">
    <property type="entry name" value="Glutaredoxin"/>
    <property type="match status" value="1"/>
</dbReference>
<feature type="domain" description="Thioredoxin" evidence="2">
    <location>
        <begin position="1"/>
        <end position="104"/>
    </location>
</feature>
<dbReference type="AlphaFoldDB" id="A0A1M6BXH5"/>
<dbReference type="PROSITE" id="PS51352">
    <property type="entry name" value="THIOREDOXIN_2"/>
    <property type="match status" value="1"/>
</dbReference>
<accession>A0A1M6BXH5</accession>
<dbReference type="EMBL" id="FQYK01000002">
    <property type="protein sequence ID" value="SHI53188.1"/>
    <property type="molecule type" value="Genomic_DNA"/>
</dbReference>
<dbReference type="InterPro" id="IPR036249">
    <property type="entry name" value="Thioredoxin-like_sf"/>
</dbReference>
<dbReference type="Proteomes" id="UP000184396">
    <property type="component" value="Unassembled WGS sequence"/>
</dbReference>
<dbReference type="PANTHER" id="PTHR46115">
    <property type="entry name" value="THIOREDOXIN-LIKE PROTEIN 1"/>
    <property type="match status" value="1"/>
</dbReference>
<proteinExistence type="predicted"/>